<gene>
    <name evidence="1" type="ORF">E8E13_003693</name>
</gene>
<evidence type="ECO:0000313" key="2">
    <source>
        <dbReference type="Proteomes" id="UP000801428"/>
    </source>
</evidence>
<keyword evidence="2" id="KW-1185">Reference proteome</keyword>
<accession>A0A9P4TD26</accession>
<dbReference type="OrthoDB" id="5413827at2759"/>
<proteinExistence type="predicted"/>
<comment type="caution">
    <text evidence="1">The sequence shown here is derived from an EMBL/GenBank/DDBJ whole genome shotgun (WGS) entry which is preliminary data.</text>
</comment>
<protein>
    <submittedName>
        <fullName evidence="1">Uncharacterized protein</fullName>
    </submittedName>
</protein>
<reference evidence="1" key="1">
    <citation type="submission" date="2019-04" db="EMBL/GenBank/DDBJ databases">
        <title>Sequencing of skin fungus with MAO and IRED activity.</title>
        <authorList>
            <person name="Marsaioli A.J."/>
            <person name="Bonatto J.M.C."/>
            <person name="Reis Junior O."/>
        </authorList>
    </citation>
    <scope>NUCLEOTIDE SEQUENCE</scope>
    <source>
        <strain evidence="1">30M1</strain>
    </source>
</reference>
<evidence type="ECO:0000313" key="1">
    <source>
        <dbReference type="EMBL" id="KAF3001829.1"/>
    </source>
</evidence>
<dbReference type="AlphaFoldDB" id="A0A9P4TD26"/>
<dbReference type="Proteomes" id="UP000801428">
    <property type="component" value="Unassembled WGS sequence"/>
</dbReference>
<name>A0A9P4TD26_CURKU</name>
<sequence>MEPLDAKPAHRLDAESAVLKLKQKELGMEIKSLEERNVGLAMENKDLKSKNKSLMTKTCQPLTLDNSELYSPLLSLPGERRNQIYGYLDVESDLALEASLETIRLGRSPAGMFMEVPRGYQGLASTNRQLHEEVHSYLLGHGNINVGHLFLQDLCRGFGSARMQSIGTLTVNVFYALHLSALDTASVAMDASFPGCSLDTISIAKYLLPVCKKGNLRRIVIEGGGYPYSKFAMISQTRTMRPDEIVEQLRCLLQSEALSRHISVDEKSEYYS</sequence>
<organism evidence="1 2">
    <name type="scientific">Curvularia kusanoi</name>
    <name type="common">Cochliobolus kusanoi</name>
    <dbReference type="NCBI Taxonomy" id="90978"/>
    <lineage>
        <taxon>Eukaryota</taxon>
        <taxon>Fungi</taxon>
        <taxon>Dikarya</taxon>
        <taxon>Ascomycota</taxon>
        <taxon>Pezizomycotina</taxon>
        <taxon>Dothideomycetes</taxon>
        <taxon>Pleosporomycetidae</taxon>
        <taxon>Pleosporales</taxon>
        <taxon>Pleosporineae</taxon>
        <taxon>Pleosporaceae</taxon>
        <taxon>Curvularia</taxon>
    </lineage>
</organism>
<dbReference type="EMBL" id="SWKU01000012">
    <property type="protein sequence ID" value="KAF3001829.1"/>
    <property type="molecule type" value="Genomic_DNA"/>
</dbReference>